<dbReference type="PANTHER" id="PTHR30558">
    <property type="entry name" value="EXBD MEMBRANE COMPONENT OF PMF-DRIVEN MACROMOLECULE IMPORT SYSTEM"/>
    <property type="match status" value="1"/>
</dbReference>
<dbReference type="AlphaFoldDB" id="A0A126T8C9"/>
<comment type="similarity">
    <text evidence="3 12">Belongs to the ExbD/TolR family.</text>
</comment>
<proteinExistence type="inferred from homology"/>
<evidence type="ECO:0000256" key="11">
    <source>
        <dbReference type="ARBA" id="ARBA00023136"/>
    </source>
</evidence>
<dbReference type="OrthoDB" id="195377at2"/>
<organism evidence="14 15">
    <name type="scientific">Methylomonas denitrificans</name>
    <dbReference type="NCBI Taxonomy" id="1538553"/>
    <lineage>
        <taxon>Bacteria</taxon>
        <taxon>Pseudomonadati</taxon>
        <taxon>Pseudomonadota</taxon>
        <taxon>Gammaproteobacteria</taxon>
        <taxon>Methylococcales</taxon>
        <taxon>Methylococcaceae</taxon>
        <taxon>Methylomonas</taxon>
    </lineage>
</organism>
<dbReference type="STRING" id="1538553.JT25_017925"/>
<keyword evidence="6" id="KW-1003">Cell membrane</keyword>
<dbReference type="GO" id="GO:0015031">
    <property type="term" value="P:protein transport"/>
    <property type="evidence" value="ECO:0007669"/>
    <property type="project" value="UniProtKB-KW"/>
</dbReference>
<keyword evidence="7" id="KW-0997">Cell inner membrane</keyword>
<keyword evidence="11 13" id="KW-0472">Membrane</keyword>
<evidence type="ECO:0000313" key="14">
    <source>
        <dbReference type="EMBL" id="AMK78343.1"/>
    </source>
</evidence>
<comment type="subcellular location">
    <subcellularLocation>
        <location evidence="2">Cell inner membrane</location>
        <topology evidence="2">Single-pass type II membrane protein</topology>
    </subcellularLocation>
    <subcellularLocation>
        <location evidence="12">Cell membrane</location>
        <topology evidence="12">Single-pass type II membrane protein</topology>
    </subcellularLocation>
</comment>
<protein>
    <submittedName>
        <fullName evidence="14">Biopolymer transporter ExbD</fullName>
    </submittedName>
</protein>
<evidence type="ECO:0000256" key="9">
    <source>
        <dbReference type="ARBA" id="ARBA00022927"/>
    </source>
</evidence>
<dbReference type="KEGG" id="mdn:JT25_017925"/>
<sequence length="134" mass="14448">MKVQEENAAYDEINVTPMLDLAYVLLVVFILMTTAAVQGVQVNLPKASNTPSLAKPQTKAITVTADGTIFLDTFPVTMEQLESTLLQYKAANPELPVVVKGDATVQYQSVVDILALLGKLEITQVGLVTQSLVK</sequence>
<dbReference type="GO" id="GO:0005886">
    <property type="term" value="C:plasma membrane"/>
    <property type="evidence" value="ECO:0007669"/>
    <property type="project" value="UniProtKB-SubCell"/>
</dbReference>
<dbReference type="Proteomes" id="UP000030512">
    <property type="component" value="Chromosome"/>
</dbReference>
<dbReference type="RefSeq" id="WP_036276642.1">
    <property type="nucleotide sequence ID" value="NZ_CP014476.1"/>
</dbReference>
<evidence type="ECO:0000313" key="15">
    <source>
        <dbReference type="Proteomes" id="UP000030512"/>
    </source>
</evidence>
<dbReference type="EMBL" id="CP014476">
    <property type="protein sequence ID" value="AMK78343.1"/>
    <property type="molecule type" value="Genomic_DNA"/>
</dbReference>
<dbReference type="Gene3D" id="3.30.420.270">
    <property type="match status" value="1"/>
</dbReference>
<evidence type="ECO:0000256" key="3">
    <source>
        <dbReference type="ARBA" id="ARBA00005811"/>
    </source>
</evidence>
<keyword evidence="5 12" id="KW-0813">Transport</keyword>
<evidence type="ECO:0000256" key="5">
    <source>
        <dbReference type="ARBA" id="ARBA00022448"/>
    </source>
</evidence>
<keyword evidence="9 12" id="KW-0653">Protein transport</keyword>
<keyword evidence="15" id="KW-1185">Reference proteome</keyword>
<dbReference type="InterPro" id="IPR003400">
    <property type="entry name" value="ExbD"/>
</dbReference>
<evidence type="ECO:0000256" key="2">
    <source>
        <dbReference type="ARBA" id="ARBA00004249"/>
    </source>
</evidence>
<evidence type="ECO:0000256" key="4">
    <source>
        <dbReference type="ARBA" id="ARBA00011471"/>
    </source>
</evidence>
<evidence type="ECO:0000256" key="12">
    <source>
        <dbReference type="RuleBase" id="RU003879"/>
    </source>
</evidence>
<dbReference type="GO" id="GO:0022857">
    <property type="term" value="F:transmembrane transporter activity"/>
    <property type="evidence" value="ECO:0007669"/>
    <property type="project" value="InterPro"/>
</dbReference>
<evidence type="ECO:0000256" key="7">
    <source>
        <dbReference type="ARBA" id="ARBA00022519"/>
    </source>
</evidence>
<accession>A0A126T8C9</accession>
<keyword evidence="10 13" id="KW-1133">Transmembrane helix</keyword>
<comment type="function">
    <text evidence="1">Involved in the TonB-dependent energy-dependent transport of various receptor-bound substrates.</text>
</comment>
<reference evidence="14 15" key="1">
    <citation type="journal article" date="2015" name="Environ. Microbiol.">
        <title>Methane oxidation coupled to nitrate reduction under hypoxia by the Gammaproteobacterium Methylomonas denitrificans, sp. nov. type strain FJG1.</title>
        <authorList>
            <person name="Kits K.D."/>
            <person name="Klotz M.G."/>
            <person name="Stein L.Y."/>
        </authorList>
    </citation>
    <scope>NUCLEOTIDE SEQUENCE [LARGE SCALE GENOMIC DNA]</scope>
    <source>
        <strain evidence="14 15">FJG1</strain>
    </source>
</reference>
<name>A0A126T8C9_9GAMM</name>
<evidence type="ECO:0000256" key="6">
    <source>
        <dbReference type="ARBA" id="ARBA00022475"/>
    </source>
</evidence>
<keyword evidence="8 12" id="KW-0812">Transmembrane</keyword>
<dbReference type="Pfam" id="PF02472">
    <property type="entry name" value="ExbD"/>
    <property type="match status" value="1"/>
</dbReference>
<evidence type="ECO:0000256" key="8">
    <source>
        <dbReference type="ARBA" id="ARBA00022692"/>
    </source>
</evidence>
<gene>
    <name evidence="14" type="ORF">JT25_017925</name>
</gene>
<feature type="transmembrane region" description="Helical" evidence="13">
    <location>
        <begin position="21"/>
        <end position="40"/>
    </location>
</feature>
<dbReference type="PANTHER" id="PTHR30558:SF12">
    <property type="entry name" value="BIOPOLYMER TRANSPORT PROTEIN EXBD"/>
    <property type="match status" value="1"/>
</dbReference>
<evidence type="ECO:0000256" key="1">
    <source>
        <dbReference type="ARBA" id="ARBA00003540"/>
    </source>
</evidence>
<evidence type="ECO:0000256" key="10">
    <source>
        <dbReference type="ARBA" id="ARBA00022989"/>
    </source>
</evidence>
<comment type="subunit">
    <text evidence="4">The accessory proteins ExbB and ExbD seem to form a complex with TonB.</text>
</comment>
<evidence type="ECO:0000256" key="13">
    <source>
        <dbReference type="SAM" id="Phobius"/>
    </source>
</evidence>